<proteinExistence type="inferred from homology"/>
<feature type="domain" description="NAD-dependent epimerase/dehydratase" evidence="2">
    <location>
        <begin position="3"/>
        <end position="234"/>
    </location>
</feature>
<dbReference type="EMBL" id="RXHU01000126">
    <property type="protein sequence ID" value="RTE02071.1"/>
    <property type="molecule type" value="Genomic_DNA"/>
</dbReference>
<name>A0A430J4J8_9BACL</name>
<reference evidence="3 4" key="1">
    <citation type="submission" date="2018-12" db="EMBL/GenBank/DDBJ databases">
        <title>Bacillus ochoae sp. nov., Paenibacillus whitsoniae sp. nov., Paenibacillus spiritus sp. nov. Isolated from the Mars Exploration Rover during spacecraft assembly.</title>
        <authorList>
            <person name="Seuylemezian A."/>
            <person name="Vaishampayan P."/>
        </authorList>
    </citation>
    <scope>NUCLEOTIDE SEQUENCE [LARGE SCALE GENOMIC DNA]</scope>
    <source>
        <strain evidence="3 4">MER 54</strain>
    </source>
</reference>
<dbReference type="Gene3D" id="3.90.25.10">
    <property type="entry name" value="UDP-galactose 4-epimerase, domain 1"/>
    <property type="match status" value="1"/>
</dbReference>
<evidence type="ECO:0000256" key="1">
    <source>
        <dbReference type="ARBA" id="ARBA00007637"/>
    </source>
</evidence>
<dbReference type="InterPro" id="IPR001509">
    <property type="entry name" value="Epimerase_deHydtase"/>
</dbReference>
<keyword evidence="4" id="KW-1185">Reference proteome</keyword>
<gene>
    <name evidence="3" type="ORF">EJQ19_30120</name>
</gene>
<evidence type="ECO:0000259" key="2">
    <source>
        <dbReference type="Pfam" id="PF01370"/>
    </source>
</evidence>
<evidence type="ECO:0000313" key="3">
    <source>
        <dbReference type="EMBL" id="RTE02071.1"/>
    </source>
</evidence>
<dbReference type="Proteomes" id="UP000276128">
    <property type="component" value="Unassembled WGS sequence"/>
</dbReference>
<evidence type="ECO:0000313" key="4">
    <source>
        <dbReference type="Proteomes" id="UP000276128"/>
    </source>
</evidence>
<comment type="similarity">
    <text evidence="1">Belongs to the NAD(P)-dependent epimerase/dehydratase family.</text>
</comment>
<sequence length="311" mass="33818">MSVIVTGGAGFIGSHLVDALVSQGRQVHILDNLSTGHLRNVNPGAIFHHGDLLDGGLHQVFAEAKPEFVYHHAAQVDVQASLAAPQQDAQTNIAGTLAVLEACRLFGVRKIIYASSAAVYGSPLYLPVDEGHAIRPLSFYGISKYTPELYLASYAALYGLDFTILRYANVYGDRQSSQGEGGVVSQFVGKLLLGERPVIYGDGEQTRDFIYVKDIVGANLAAMTRGSRGVYNIGTNRQTSVNELLMEMCAISGEPFDPRYGPAREGDVLHSRLSNAAAMNELNWQPAYSLHSGLEATIAYYRAQREQRVLR</sequence>
<protein>
    <submittedName>
        <fullName evidence="3">NAD-dependent epimerase/dehydratase family protein</fullName>
    </submittedName>
</protein>
<dbReference type="InterPro" id="IPR036291">
    <property type="entry name" value="NAD(P)-bd_dom_sf"/>
</dbReference>
<dbReference type="RefSeq" id="WP_126144909.1">
    <property type="nucleotide sequence ID" value="NZ_RXHU01000126.1"/>
</dbReference>
<dbReference type="PANTHER" id="PTHR43000">
    <property type="entry name" value="DTDP-D-GLUCOSE 4,6-DEHYDRATASE-RELATED"/>
    <property type="match status" value="1"/>
</dbReference>
<dbReference type="AlphaFoldDB" id="A0A430J4J8"/>
<dbReference type="OrthoDB" id="9771073at2"/>
<organism evidence="3 4">
    <name type="scientific">Paenibacillus whitsoniae</name>
    <dbReference type="NCBI Taxonomy" id="2496558"/>
    <lineage>
        <taxon>Bacteria</taxon>
        <taxon>Bacillati</taxon>
        <taxon>Bacillota</taxon>
        <taxon>Bacilli</taxon>
        <taxon>Bacillales</taxon>
        <taxon>Paenibacillaceae</taxon>
        <taxon>Paenibacillus</taxon>
    </lineage>
</organism>
<dbReference type="Gene3D" id="3.40.50.720">
    <property type="entry name" value="NAD(P)-binding Rossmann-like Domain"/>
    <property type="match status" value="1"/>
</dbReference>
<dbReference type="SUPFAM" id="SSF51735">
    <property type="entry name" value="NAD(P)-binding Rossmann-fold domains"/>
    <property type="match status" value="1"/>
</dbReference>
<dbReference type="Pfam" id="PF01370">
    <property type="entry name" value="Epimerase"/>
    <property type="match status" value="1"/>
</dbReference>
<comment type="caution">
    <text evidence="3">The sequence shown here is derived from an EMBL/GenBank/DDBJ whole genome shotgun (WGS) entry which is preliminary data.</text>
</comment>
<accession>A0A430J4J8</accession>